<evidence type="ECO:0000256" key="1">
    <source>
        <dbReference type="ARBA" id="ARBA00004651"/>
    </source>
</evidence>
<feature type="transmembrane region" description="Helical" evidence="6">
    <location>
        <begin position="67"/>
        <end position="91"/>
    </location>
</feature>
<evidence type="ECO:0000256" key="3">
    <source>
        <dbReference type="ARBA" id="ARBA00022692"/>
    </source>
</evidence>
<comment type="caution">
    <text evidence="7">The sequence shown here is derived from an EMBL/GenBank/DDBJ whole genome shotgun (WGS) entry which is preliminary data.</text>
</comment>
<keyword evidence="5 6" id="KW-0472">Membrane</keyword>
<dbReference type="EMBL" id="JRES01001656">
    <property type="protein sequence ID" value="KNC21096.1"/>
    <property type="molecule type" value="Genomic_DNA"/>
</dbReference>
<evidence type="ECO:0000256" key="6">
    <source>
        <dbReference type="RuleBase" id="RU363108"/>
    </source>
</evidence>
<dbReference type="GO" id="GO:0007165">
    <property type="term" value="P:signal transduction"/>
    <property type="evidence" value="ECO:0007669"/>
    <property type="project" value="UniProtKB-KW"/>
</dbReference>
<dbReference type="Proteomes" id="UP000037069">
    <property type="component" value="Unassembled WGS sequence"/>
</dbReference>
<organism evidence="7 8">
    <name type="scientific">Lucilia cuprina</name>
    <name type="common">Green bottle fly</name>
    <name type="synonym">Australian sheep blowfly</name>
    <dbReference type="NCBI Taxonomy" id="7375"/>
    <lineage>
        <taxon>Eukaryota</taxon>
        <taxon>Metazoa</taxon>
        <taxon>Ecdysozoa</taxon>
        <taxon>Arthropoda</taxon>
        <taxon>Hexapoda</taxon>
        <taxon>Insecta</taxon>
        <taxon>Pterygota</taxon>
        <taxon>Neoptera</taxon>
        <taxon>Endopterygota</taxon>
        <taxon>Diptera</taxon>
        <taxon>Brachycera</taxon>
        <taxon>Muscomorpha</taxon>
        <taxon>Oestroidea</taxon>
        <taxon>Calliphoridae</taxon>
        <taxon>Luciliinae</taxon>
        <taxon>Lucilia</taxon>
    </lineage>
</organism>
<feature type="transmembrane region" description="Helical" evidence="6">
    <location>
        <begin position="189"/>
        <end position="215"/>
    </location>
</feature>
<dbReference type="AlphaFoldDB" id="A0A0L0BM18"/>
<dbReference type="GO" id="GO:0050909">
    <property type="term" value="P:sensory perception of taste"/>
    <property type="evidence" value="ECO:0007669"/>
    <property type="project" value="InterPro"/>
</dbReference>
<feature type="transmembrane region" description="Helical" evidence="6">
    <location>
        <begin position="12"/>
        <end position="31"/>
    </location>
</feature>
<evidence type="ECO:0000313" key="8">
    <source>
        <dbReference type="Proteomes" id="UP000037069"/>
    </source>
</evidence>
<protein>
    <recommendedName>
        <fullName evidence="6">Gustatory receptor</fullName>
    </recommendedName>
</protein>
<feature type="transmembrane region" description="Helical" evidence="6">
    <location>
        <begin position="97"/>
        <end position="118"/>
    </location>
</feature>
<feature type="transmembrane region" description="Helical" evidence="6">
    <location>
        <begin position="263"/>
        <end position="282"/>
    </location>
</feature>
<reference evidence="7 8" key="1">
    <citation type="journal article" date="2015" name="Nat. Commun.">
        <title>Lucilia cuprina genome unlocks parasitic fly biology to underpin future interventions.</title>
        <authorList>
            <person name="Anstead C.A."/>
            <person name="Korhonen P.K."/>
            <person name="Young N.D."/>
            <person name="Hall R.S."/>
            <person name="Jex A.R."/>
            <person name="Murali S.C."/>
            <person name="Hughes D.S."/>
            <person name="Lee S.F."/>
            <person name="Perry T."/>
            <person name="Stroehlein A.J."/>
            <person name="Ansell B.R."/>
            <person name="Breugelmans B."/>
            <person name="Hofmann A."/>
            <person name="Qu J."/>
            <person name="Dugan S."/>
            <person name="Lee S.L."/>
            <person name="Chao H."/>
            <person name="Dinh H."/>
            <person name="Han Y."/>
            <person name="Doddapaneni H.V."/>
            <person name="Worley K.C."/>
            <person name="Muzny D.M."/>
            <person name="Ioannidis P."/>
            <person name="Waterhouse R.M."/>
            <person name="Zdobnov E.M."/>
            <person name="James P.J."/>
            <person name="Bagnall N.H."/>
            <person name="Kotze A.C."/>
            <person name="Gibbs R.A."/>
            <person name="Richards S."/>
            <person name="Batterham P."/>
            <person name="Gasser R.B."/>
        </authorList>
    </citation>
    <scope>NUCLEOTIDE SEQUENCE [LARGE SCALE GENOMIC DNA]</scope>
    <source>
        <strain evidence="7 8">LS</strain>
        <tissue evidence="7">Full body</tissue>
    </source>
</reference>
<dbReference type="OrthoDB" id="10068192at2759"/>
<keyword evidence="3 6" id="KW-0812">Transmembrane</keyword>
<accession>A0A0L0BM18</accession>
<dbReference type="Pfam" id="PF08395">
    <property type="entry name" value="7tm_7"/>
    <property type="match status" value="1"/>
</dbReference>
<evidence type="ECO:0000256" key="5">
    <source>
        <dbReference type="ARBA" id="ARBA00023136"/>
    </source>
</evidence>
<keyword evidence="6" id="KW-0675">Receptor</keyword>
<comment type="similarity">
    <text evidence="6">Belongs to the insect chemoreceptor superfamily. Gustatory receptor (GR) family.</text>
</comment>
<dbReference type="GO" id="GO:0005886">
    <property type="term" value="C:plasma membrane"/>
    <property type="evidence" value="ECO:0007669"/>
    <property type="project" value="UniProtKB-SubCell"/>
</dbReference>
<gene>
    <name evidence="7" type="ORF">FF38_00932</name>
</gene>
<name>A0A0L0BM18_LUCCU</name>
<keyword evidence="6" id="KW-0807">Transducer</keyword>
<comment type="caution">
    <text evidence="6">Lacks conserved residue(s) required for the propagation of feature annotation.</text>
</comment>
<comment type="subcellular location">
    <subcellularLocation>
        <location evidence="1 6">Cell membrane</location>
        <topology evidence="1 6">Multi-pass membrane protein</topology>
    </subcellularLocation>
</comment>
<keyword evidence="8" id="KW-1185">Reference proteome</keyword>
<evidence type="ECO:0000313" key="7">
    <source>
        <dbReference type="EMBL" id="KNC21096.1"/>
    </source>
</evidence>
<proteinExistence type="inferred from homology"/>
<sequence>MTFLRQNLLLSYVGYVRYGMVLLCALATLYMQLHNRKAIMDCVNRMLKSRNILQMNINNDNRSHKRVIWCIMAKCLTILLQFLWIIFLILNDKASKRFWYLLTLLYVQYCQLILMTTLNSLYYGNWVIALITQELNHKLLDILKQLKFVTYHRTGYHKYRYQYLCHQLEQVLQQHWQVYKLSGIFMHLYSWQIVCFLTFVIIECLTQIFIMYFVAVDILLGNHDLRHGTAGTVASVRRCHKDGIDVLNHKEESKTGAVVINPYAMLYVFGIIWDMFLIILMIDEMRSSFTKTRFILSSGVWVKSLLSTANQLLDKCVSVICFCLACLLTFRKRLRRWWIDKEVTTRTELEL</sequence>
<keyword evidence="2 6" id="KW-1003">Cell membrane</keyword>
<evidence type="ECO:0000256" key="2">
    <source>
        <dbReference type="ARBA" id="ARBA00022475"/>
    </source>
</evidence>
<dbReference type="InterPro" id="IPR013604">
    <property type="entry name" value="7TM_chemorcpt"/>
</dbReference>
<comment type="function">
    <text evidence="6">Gustatory receptor which mediates acceptance or avoidance behavior, depending on its substrates.</text>
</comment>
<evidence type="ECO:0000256" key="4">
    <source>
        <dbReference type="ARBA" id="ARBA00022989"/>
    </source>
</evidence>
<keyword evidence="4 6" id="KW-1133">Transmembrane helix</keyword>